<evidence type="ECO:0000313" key="2">
    <source>
        <dbReference type="EMBL" id="MEQ2297418.1"/>
    </source>
</evidence>
<dbReference type="Proteomes" id="UP001469553">
    <property type="component" value="Unassembled WGS sequence"/>
</dbReference>
<reference evidence="2 3" key="1">
    <citation type="submission" date="2021-06" db="EMBL/GenBank/DDBJ databases">
        <authorList>
            <person name="Palmer J.M."/>
        </authorList>
    </citation>
    <scope>NUCLEOTIDE SEQUENCE [LARGE SCALE GENOMIC DNA]</scope>
    <source>
        <strain evidence="2 3">AS_MEX2019</strain>
        <tissue evidence="2">Muscle</tissue>
    </source>
</reference>
<evidence type="ECO:0000256" key="1">
    <source>
        <dbReference type="SAM" id="MobiDB-lite"/>
    </source>
</evidence>
<proteinExistence type="predicted"/>
<feature type="compositionally biased region" description="Pro residues" evidence="1">
    <location>
        <begin position="1"/>
        <end position="15"/>
    </location>
</feature>
<evidence type="ECO:0000313" key="3">
    <source>
        <dbReference type="Proteomes" id="UP001469553"/>
    </source>
</evidence>
<gene>
    <name evidence="2" type="ORF">AMECASPLE_034527</name>
</gene>
<keyword evidence="3" id="KW-1185">Reference proteome</keyword>
<protein>
    <submittedName>
        <fullName evidence="2">Uncharacterized protein</fullName>
    </submittedName>
</protein>
<accession>A0ABV0YU55</accession>
<comment type="caution">
    <text evidence="2">The sequence shown here is derived from an EMBL/GenBank/DDBJ whole genome shotgun (WGS) entry which is preliminary data.</text>
</comment>
<feature type="region of interest" description="Disordered" evidence="1">
    <location>
        <begin position="1"/>
        <end position="22"/>
    </location>
</feature>
<organism evidence="2 3">
    <name type="scientific">Ameca splendens</name>
    <dbReference type="NCBI Taxonomy" id="208324"/>
    <lineage>
        <taxon>Eukaryota</taxon>
        <taxon>Metazoa</taxon>
        <taxon>Chordata</taxon>
        <taxon>Craniata</taxon>
        <taxon>Vertebrata</taxon>
        <taxon>Euteleostomi</taxon>
        <taxon>Actinopterygii</taxon>
        <taxon>Neopterygii</taxon>
        <taxon>Teleostei</taxon>
        <taxon>Neoteleostei</taxon>
        <taxon>Acanthomorphata</taxon>
        <taxon>Ovalentaria</taxon>
        <taxon>Atherinomorphae</taxon>
        <taxon>Cyprinodontiformes</taxon>
        <taxon>Goodeidae</taxon>
        <taxon>Ameca</taxon>
    </lineage>
</organism>
<feature type="non-terminal residue" evidence="2">
    <location>
        <position position="52"/>
    </location>
</feature>
<dbReference type="EMBL" id="JAHRIP010042527">
    <property type="protein sequence ID" value="MEQ2297418.1"/>
    <property type="molecule type" value="Genomic_DNA"/>
</dbReference>
<sequence>LPTPSIRRPTPPPGLDPRGEDVPNYNPKMFLQTCFILSVYVFLRGGASVPNY</sequence>
<name>A0ABV0YU55_9TELE</name>
<feature type="non-terminal residue" evidence="2">
    <location>
        <position position="1"/>
    </location>
</feature>